<dbReference type="InterPro" id="IPR029044">
    <property type="entry name" value="Nucleotide-diphossugar_trans"/>
</dbReference>
<dbReference type="Gene3D" id="3.90.550.10">
    <property type="entry name" value="Spore Coat Polysaccharide Biosynthesis Protein SpsA, Chain A"/>
    <property type="match status" value="1"/>
</dbReference>
<dbReference type="PANTHER" id="PTHR43685:SF2">
    <property type="entry name" value="GLYCOSYLTRANSFERASE 2-LIKE DOMAIN-CONTAINING PROTEIN"/>
    <property type="match status" value="1"/>
</dbReference>
<dbReference type="PANTHER" id="PTHR43685">
    <property type="entry name" value="GLYCOSYLTRANSFERASE"/>
    <property type="match status" value="1"/>
</dbReference>
<sequence length="332" mass="36908">MANDRAEAAQSIAAVETATPTKRLHPGRVSVIIPTYNCARYIGDALQSVAVQSYDDLEIVVIDDGSSDDTRAVVARSGVPCSYVMNERHKGPAGARNHGIGLSSGQYIAFLDADDAWMPNKLALQIAALEADPRLLALGSIMIPWDSTPSQIDPTATLRRYSFSEMIVRNRLGTPTVVCRRDALSKVGLFDESMNIAEDYELWLRLSRIGAVGRLETPLARFRQRPDGASAGNRDRTFDLDMRFARSLAKRYPDVPGIRRLVKQGLSAREFERAIELCDVEKRYWQALRATANSIRNWPWSHPLGLGRPLTRLRRVRRIVLDALHAQCGVGV</sequence>
<protein>
    <submittedName>
        <fullName evidence="2">UDP-Glc:alpha-D-GlcNAc-diphosphoundecaprenol beta-1,3-glucosyltransferase WfgD</fullName>
        <ecNumber evidence="2">2.4.1.305</ecNumber>
    </submittedName>
</protein>
<dbReference type="GO" id="GO:0016757">
    <property type="term" value="F:glycosyltransferase activity"/>
    <property type="evidence" value="ECO:0007669"/>
    <property type="project" value="UniProtKB-KW"/>
</dbReference>
<evidence type="ECO:0000313" key="3">
    <source>
        <dbReference type="Proteomes" id="UP000318081"/>
    </source>
</evidence>
<evidence type="ECO:0000259" key="1">
    <source>
        <dbReference type="Pfam" id="PF00535"/>
    </source>
</evidence>
<dbReference type="SUPFAM" id="SSF53448">
    <property type="entry name" value="Nucleotide-diphospho-sugar transferases"/>
    <property type="match status" value="1"/>
</dbReference>
<keyword evidence="2" id="KW-0328">Glycosyltransferase</keyword>
<feature type="domain" description="Glycosyltransferase 2-like" evidence="1">
    <location>
        <begin position="30"/>
        <end position="155"/>
    </location>
</feature>
<gene>
    <name evidence="2" type="primary">wfgD_1</name>
    <name evidence="2" type="ORF">TBK1r_37700</name>
</gene>
<accession>A0ABX5XS30</accession>
<dbReference type="Proteomes" id="UP000318081">
    <property type="component" value="Chromosome"/>
</dbReference>
<reference evidence="2 3" key="1">
    <citation type="submission" date="2019-02" db="EMBL/GenBank/DDBJ databases">
        <title>Deep-cultivation of Planctomycetes and their phenomic and genomic characterization uncovers novel biology.</title>
        <authorList>
            <person name="Wiegand S."/>
            <person name="Jogler M."/>
            <person name="Boedeker C."/>
            <person name="Pinto D."/>
            <person name="Vollmers J."/>
            <person name="Rivas-Marin E."/>
            <person name="Kohn T."/>
            <person name="Peeters S.H."/>
            <person name="Heuer A."/>
            <person name="Rast P."/>
            <person name="Oberbeckmann S."/>
            <person name="Bunk B."/>
            <person name="Jeske O."/>
            <person name="Meyerdierks A."/>
            <person name="Storesund J.E."/>
            <person name="Kallscheuer N."/>
            <person name="Luecker S."/>
            <person name="Lage O.M."/>
            <person name="Pohl T."/>
            <person name="Merkel B.J."/>
            <person name="Hornburger P."/>
            <person name="Mueller R.-W."/>
            <person name="Bruemmer F."/>
            <person name="Labrenz M."/>
            <person name="Spormann A.M."/>
            <person name="Op den Camp H."/>
            <person name="Overmann J."/>
            <person name="Amann R."/>
            <person name="Jetten M.S.M."/>
            <person name="Mascher T."/>
            <person name="Medema M.H."/>
            <person name="Devos D.P."/>
            <person name="Kaster A.-K."/>
            <person name="Ovreas L."/>
            <person name="Rohde M."/>
            <person name="Galperin M.Y."/>
            <person name="Jogler C."/>
        </authorList>
    </citation>
    <scope>NUCLEOTIDE SEQUENCE [LARGE SCALE GENOMIC DNA]</scope>
    <source>
        <strain evidence="2 3">TBK1r</strain>
    </source>
</reference>
<dbReference type="EC" id="2.4.1.305" evidence="2"/>
<organism evidence="2 3">
    <name type="scientific">Stieleria magnilauensis</name>
    <dbReference type="NCBI Taxonomy" id="2527963"/>
    <lineage>
        <taxon>Bacteria</taxon>
        <taxon>Pseudomonadati</taxon>
        <taxon>Planctomycetota</taxon>
        <taxon>Planctomycetia</taxon>
        <taxon>Pirellulales</taxon>
        <taxon>Pirellulaceae</taxon>
        <taxon>Stieleria</taxon>
    </lineage>
</organism>
<proteinExistence type="predicted"/>
<dbReference type="Pfam" id="PF00535">
    <property type="entry name" value="Glycos_transf_2"/>
    <property type="match status" value="1"/>
</dbReference>
<dbReference type="InterPro" id="IPR050834">
    <property type="entry name" value="Glycosyltransf_2"/>
</dbReference>
<keyword evidence="3" id="KW-1185">Reference proteome</keyword>
<dbReference type="InterPro" id="IPR001173">
    <property type="entry name" value="Glyco_trans_2-like"/>
</dbReference>
<keyword evidence="2" id="KW-0808">Transferase</keyword>
<dbReference type="RefSeq" id="WP_145213587.1">
    <property type="nucleotide sequence ID" value="NZ_CP036432.1"/>
</dbReference>
<evidence type="ECO:0000313" key="2">
    <source>
        <dbReference type="EMBL" id="QDV84818.1"/>
    </source>
</evidence>
<dbReference type="EMBL" id="CP036432">
    <property type="protein sequence ID" value="QDV84818.1"/>
    <property type="molecule type" value="Genomic_DNA"/>
</dbReference>
<name>A0ABX5XS30_9BACT</name>